<comment type="caution">
    <text evidence="2">The sequence shown here is derived from an EMBL/GenBank/DDBJ whole genome shotgun (WGS) entry which is preliminary data.</text>
</comment>
<dbReference type="SUPFAM" id="SSF143011">
    <property type="entry name" value="RelE-like"/>
    <property type="match status" value="1"/>
</dbReference>
<gene>
    <name evidence="2" type="ORF">V1479_18165</name>
</gene>
<keyword evidence="3" id="KW-1185">Reference proteome</keyword>
<evidence type="ECO:0000313" key="3">
    <source>
        <dbReference type="Proteomes" id="UP001559025"/>
    </source>
</evidence>
<proteinExistence type="predicted"/>
<dbReference type="EMBL" id="JAZHFV010000006">
    <property type="protein sequence ID" value="MEX4009242.1"/>
    <property type="molecule type" value="Genomic_DNA"/>
</dbReference>
<dbReference type="InterPro" id="IPR035093">
    <property type="entry name" value="RelE/ParE_toxin_dom_sf"/>
</dbReference>
<dbReference type="RefSeq" id="WP_368804182.1">
    <property type="nucleotide sequence ID" value="NZ_JAZHFV010000006.1"/>
</dbReference>
<organism evidence="2 3">
    <name type="scientific">Neoaquamicrobium sediminum</name>
    <dbReference type="NCBI Taxonomy" id="1849104"/>
    <lineage>
        <taxon>Bacteria</taxon>
        <taxon>Pseudomonadati</taxon>
        <taxon>Pseudomonadota</taxon>
        <taxon>Alphaproteobacteria</taxon>
        <taxon>Hyphomicrobiales</taxon>
        <taxon>Phyllobacteriaceae</taxon>
        <taxon>Neoaquamicrobium</taxon>
    </lineage>
</organism>
<accession>A0ABV3WX30</accession>
<sequence>MNHFATADFWDCYQRLPAAVQRIADRNFERLKADPYHPSLHFKQAGRFWSARVGLQYRALAVRDGDDMIWFWIGTHADYDRLVG</sequence>
<reference evidence="2 3" key="1">
    <citation type="submission" date="2024-01" db="EMBL/GenBank/DDBJ databases">
        <title>New evidence supports the origin of RcGTA from prophage.</title>
        <authorList>
            <person name="Xu Y."/>
            <person name="Liu B."/>
            <person name="Chen F."/>
        </authorList>
    </citation>
    <scope>NUCLEOTIDE SEQUENCE [LARGE SCALE GENOMIC DNA]</scope>
    <source>
        <strain evidence="2 3">CBW1107-2</strain>
    </source>
</reference>
<dbReference type="Pfam" id="PF24732">
    <property type="entry name" value="ParE_like"/>
    <property type="match status" value="1"/>
</dbReference>
<evidence type="ECO:0000313" key="2">
    <source>
        <dbReference type="EMBL" id="MEX4009242.1"/>
    </source>
</evidence>
<evidence type="ECO:0000259" key="1">
    <source>
        <dbReference type="Pfam" id="PF24732"/>
    </source>
</evidence>
<name>A0ABV3WX30_9HYPH</name>
<protein>
    <recommendedName>
        <fullName evidence="1">ParE-like toxin domain-containing protein</fullName>
    </recommendedName>
</protein>
<dbReference type="Proteomes" id="UP001559025">
    <property type="component" value="Unassembled WGS sequence"/>
</dbReference>
<feature type="domain" description="ParE-like toxin" evidence="1">
    <location>
        <begin position="24"/>
        <end position="80"/>
    </location>
</feature>
<dbReference type="InterPro" id="IPR056925">
    <property type="entry name" value="ParE-like"/>
</dbReference>